<keyword evidence="2" id="KW-1185">Reference proteome</keyword>
<evidence type="ECO:0000313" key="1">
    <source>
        <dbReference type="EMBL" id="MCP2273949.1"/>
    </source>
</evidence>
<accession>A0ABT1IN36</accession>
<evidence type="ECO:0008006" key="3">
    <source>
        <dbReference type="Google" id="ProtNLM"/>
    </source>
</evidence>
<reference evidence="1 2" key="1">
    <citation type="submission" date="2022-06" db="EMBL/GenBank/DDBJ databases">
        <title>Genomic Encyclopedia of Archaeal and Bacterial Type Strains, Phase II (KMG-II): from individual species to whole genera.</title>
        <authorList>
            <person name="Goeker M."/>
        </authorList>
    </citation>
    <scope>NUCLEOTIDE SEQUENCE [LARGE SCALE GENOMIC DNA]</scope>
    <source>
        <strain evidence="1 2">DSM 44255</strain>
    </source>
</reference>
<protein>
    <recommendedName>
        <fullName evidence="3">RimJ/RimL family protein N-acetyltransferase</fullName>
    </recommendedName>
</protein>
<dbReference type="EMBL" id="JAMTCO010000019">
    <property type="protein sequence ID" value="MCP2273949.1"/>
    <property type="molecule type" value="Genomic_DNA"/>
</dbReference>
<comment type="caution">
    <text evidence="1">The sequence shown here is derived from an EMBL/GenBank/DDBJ whole genome shotgun (WGS) entry which is preliminary data.</text>
</comment>
<gene>
    <name evidence="1" type="ORF">LV75_006481</name>
</gene>
<sequence>MARVEIEFVRLTEVAPADIVALLDDPAVRGHLPLASGRFDEGACRGWVAAKEAIWDEQGYGPWGFVANGVFLGWGGPQPEGRDVDVALVLHKHAWGLGERIYREVIRRVFADPERDSVTVLLPPTRGRAHALLRLGYSADGEVEIDGHVFRRFRLVKSAAERN</sequence>
<dbReference type="InterPro" id="IPR016181">
    <property type="entry name" value="Acyl_CoA_acyltransferase"/>
</dbReference>
<name>A0ABT1IN36_9PSEU</name>
<dbReference type="RefSeq" id="WP_253891137.1">
    <property type="nucleotide sequence ID" value="NZ_BAAAVB010000010.1"/>
</dbReference>
<dbReference type="SUPFAM" id="SSF55729">
    <property type="entry name" value="Acyl-CoA N-acyltransferases (Nat)"/>
    <property type="match status" value="1"/>
</dbReference>
<dbReference type="Proteomes" id="UP001205185">
    <property type="component" value="Unassembled WGS sequence"/>
</dbReference>
<organism evidence="1 2">
    <name type="scientific">Actinokineospora diospyrosa</name>
    <dbReference type="NCBI Taxonomy" id="103728"/>
    <lineage>
        <taxon>Bacteria</taxon>
        <taxon>Bacillati</taxon>
        <taxon>Actinomycetota</taxon>
        <taxon>Actinomycetes</taxon>
        <taxon>Pseudonocardiales</taxon>
        <taxon>Pseudonocardiaceae</taxon>
        <taxon>Actinokineospora</taxon>
    </lineage>
</organism>
<dbReference type="Gene3D" id="3.40.630.30">
    <property type="match status" value="1"/>
</dbReference>
<evidence type="ECO:0000313" key="2">
    <source>
        <dbReference type="Proteomes" id="UP001205185"/>
    </source>
</evidence>
<proteinExistence type="predicted"/>